<comment type="function">
    <text evidence="2 5">Catalyzes the epimerization of the C3' and C5'positions of dTDP-6-deoxy-D-xylo-4-hexulose, forming dTDP-6-deoxy-L-lyxo-4-hexulose.</text>
</comment>
<accession>A0ABU1FC55</accession>
<dbReference type="GO" id="GO:0008830">
    <property type="term" value="F:dTDP-4-dehydrorhamnose 3,5-epimerase activity"/>
    <property type="evidence" value="ECO:0007669"/>
    <property type="project" value="UniProtKB-EC"/>
</dbReference>
<evidence type="ECO:0000313" key="7">
    <source>
        <dbReference type="Proteomes" id="UP001247754"/>
    </source>
</evidence>
<dbReference type="NCBIfam" id="TIGR01221">
    <property type="entry name" value="rmlC"/>
    <property type="match status" value="1"/>
</dbReference>
<dbReference type="CDD" id="cd00438">
    <property type="entry name" value="cupin_RmlC"/>
    <property type="match status" value="1"/>
</dbReference>
<dbReference type="RefSeq" id="WP_310458584.1">
    <property type="nucleotide sequence ID" value="NZ_JAVKPH010000026.1"/>
</dbReference>
<sequence length="199" mass="21743">MRIFGTALDGVVVFVPRRFGDARGYFSETWSRRVLAGLGVDLDFVQDNQSLSRTVGTVRGLHFQRPPHAQAKLVRVGRGRILDVAVDIRVGSPTYGKWVGVELSAEDGRQLLIPAGFLHGFVTREPDTEVIYKCSDYYAPDCDGAVRFDDPGIGVDWGIAPGDAVLSDKDRAAPLLRDLDNPFRYAGPFAYSAGLEALA</sequence>
<comment type="catalytic activity">
    <reaction evidence="1 5">
        <text>dTDP-4-dehydro-6-deoxy-alpha-D-glucose = dTDP-4-dehydro-beta-L-rhamnose</text>
        <dbReference type="Rhea" id="RHEA:16969"/>
        <dbReference type="ChEBI" id="CHEBI:57649"/>
        <dbReference type="ChEBI" id="CHEBI:62830"/>
        <dbReference type="EC" id="5.1.3.13"/>
    </reaction>
</comment>
<keyword evidence="7" id="KW-1185">Reference proteome</keyword>
<comment type="pathway">
    <text evidence="5">Carbohydrate biosynthesis; dTDP-L-rhamnose biosynthesis.</text>
</comment>
<evidence type="ECO:0000256" key="5">
    <source>
        <dbReference type="RuleBase" id="RU364069"/>
    </source>
</evidence>
<dbReference type="InterPro" id="IPR000888">
    <property type="entry name" value="RmlC-like"/>
</dbReference>
<dbReference type="InterPro" id="IPR014710">
    <property type="entry name" value="RmlC-like_jellyroll"/>
</dbReference>
<protein>
    <recommendedName>
        <fullName evidence="4 5">dTDP-4-dehydrorhamnose 3,5-epimerase</fullName>
        <ecNumber evidence="3 5">5.1.3.13</ecNumber>
    </recommendedName>
    <alternativeName>
        <fullName evidence="5">Thymidine diphospho-4-keto-rhamnose 3,5-epimerase</fullName>
    </alternativeName>
</protein>
<evidence type="ECO:0000256" key="2">
    <source>
        <dbReference type="ARBA" id="ARBA00001997"/>
    </source>
</evidence>
<evidence type="ECO:0000256" key="4">
    <source>
        <dbReference type="ARBA" id="ARBA00019595"/>
    </source>
</evidence>
<comment type="caution">
    <text evidence="6">The sequence shown here is derived from an EMBL/GenBank/DDBJ whole genome shotgun (WGS) entry which is preliminary data.</text>
</comment>
<gene>
    <name evidence="6" type="primary">rfbC</name>
    <name evidence="6" type="ORF">RGD00_17585</name>
</gene>
<organism evidence="6 7">
    <name type="scientific">Ruixingdingia sedimenti</name>
    <dbReference type="NCBI Taxonomy" id="3073604"/>
    <lineage>
        <taxon>Bacteria</taxon>
        <taxon>Pseudomonadati</taxon>
        <taxon>Pseudomonadota</taxon>
        <taxon>Alphaproteobacteria</taxon>
        <taxon>Rhodobacterales</taxon>
        <taxon>Paracoccaceae</taxon>
        <taxon>Ruixingdingia</taxon>
    </lineage>
</organism>
<evidence type="ECO:0000256" key="3">
    <source>
        <dbReference type="ARBA" id="ARBA00012098"/>
    </source>
</evidence>
<evidence type="ECO:0000256" key="1">
    <source>
        <dbReference type="ARBA" id="ARBA00001298"/>
    </source>
</evidence>
<name>A0ABU1FC55_9RHOB</name>
<keyword evidence="5 6" id="KW-0413">Isomerase</keyword>
<dbReference type="Gene3D" id="2.60.120.10">
    <property type="entry name" value="Jelly Rolls"/>
    <property type="match status" value="1"/>
</dbReference>
<evidence type="ECO:0000313" key="6">
    <source>
        <dbReference type="EMBL" id="MDR5654427.1"/>
    </source>
</evidence>
<dbReference type="Pfam" id="PF00908">
    <property type="entry name" value="dTDP_sugar_isom"/>
    <property type="match status" value="1"/>
</dbReference>
<comment type="subunit">
    <text evidence="5">Homodimer.</text>
</comment>
<reference evidence="6 7" key="1">
    <citation type="submission" date="2023-09" db="EMBL/GenBank/DDBJ databases">
        <title>Xinfangfangia sedmenti sp. nov., isolated the sedment.</title>
        <authorList>
            <person name="Xu L."/>
        </authorList>
    </citation>
    <scope>NUCLEOTIDE SEQUENCE [LARGE SCALE GENOMIC DNA]</scope>
    <source>
        <strain evidence="6 7">LG-4</strain>
    </source>
</reference>
<dbReference type="PANTHER" id="PTHR21047">
    <property type="entry name" value="DTDP-6-DEOXY-D-GLUCOSE-3,5 EPIMERASE"/>
    <property type="match status" value="1"/>
</dbReference>
<dbReference type="Proteomes" id="UP001247754">
    <property type="component" value="Unassembled WGS sequence"/>
</dbReference>
<proteinExistence type="inferred from homology"/>
<comment type="similarity">
    <text evidence="5">Belongs to the dTDP-4-dehydrorhamnose 3,5-epimerase family.</text>
</comment>
<dbReference type="EC" id="5.1.3.13" evidence="3 5"/>
<dbReference type="EMBL" id="JAVKPH010000026">
    <property type="protein sequence ID" value="MDR5654427.1"/>
    <property type="molecule type" value="Genomic_DNA"/>
</dbReference>
<dbReference type="SUPFAM" id="SSF51182">
    <property type="entry name" value="RmlC-like cupins"/>
    <property type="match status" value="1"/>
</dbReference>
<dbReference type="PANTHER" id="PTHR21047:SF2">
    <property type="entry name" value="THYMIDINE DIPHOSPHO-4-KETO-RHAMNOSE 3,5-EPIMERASE"/>
    <property type="match status" value="1"/>
</dbReference>
<dbReference type="InterPro" id="IPR011051">
    <property type="entry name" value="RmlC_Cupin_sf"/>
</dbReference>